<dbReference type="SFLD" id="SFLDG01386">
    <property type="entry name" value="main_SPASM_domain-containing"/>
    <property type="match status" value="1"/>
</dbReference>
<dbReference type="RefSeq" id="WP_013660369.1">
    <property type="nucleotide sequence ID" value="NC_015276.1"/>
</dbReference>
<dbReference type="EC" id="4.1.99.22" evidence="1 12"/>
<protein>
    <recommendedName>
        <fullName evidence="1 12">GTP 3',8-cyclase</fullName>
        <ecNumber evidence="1 12">4.1.99.22</ecNumber>
    </recommendedName>
    <alternativeName>
        <fullName evidence="12">Molybdenum cofactor biosynthesis protein A</fullName>
    </alternativeName>
</protein>
<feature type="binding site" evidence="12">
    <location>
        <position position="98"/>
    </location>
    <ligand>
        <name>GTP</name>
        <dbReference type="ChEBI" id="CHEBI:37565"/>
    </ligand>
</feature>
<dbReference type="InterPro" id="IPR013785">
    <property type="entry name" value="Aldolase_TIM"/>
</dbReference>
<feature type="binding site" evidence="12">
    <location>
        <begin position="262"/>
        <end position="264"/>
    </location>
    <ligand>
        <name>GTP</name>
        <dbReference type="ChEBI" id="CHEBI:37565"/>
    </ligand>
</feature>
<name>F2JUP9_MARM1</name>
<proteinExistence type="inferred from homology"/>
<feature type="binding site" evidence="12">
    <location>
        <position position="260"/>
    </location>
    <ligand>
        <name>[4Fe-4S] cluster</name>
        <dbReference type="ChEBI" id="CHEBI:49883"/>
        <label>2</label>
        <note>4Fe-4S-substrate</note>
    </ligand>
</feature>
<evidence type="ECO:0000256" key="5">
    <source>
        <dbReference type="ARBA" id="ARBA00022741"/>
    </source>
</evidence>
<evidence type="ECO:0000256" key="6">
    <source>
        <dbReference type="ARBA" id="ARBA00023004"/>
    </source>
</evidence>
<evidence type="ECO:0000256" key="2">
    <source>
        <dbReference type="ARBA" id="ARBA00022485"/>
    </source>
</evidence>
<dbReference type="SMART" id="SM00729">
    <property type="entry name" value="Elp3"/>
    <property type="match status" value="1"/>
</dbReference>
<dbReference type="GO" id="GO:0005525">
    <property type="term" value="F:GTP binding"/>
    <property type="evidence" value="ECO:0007669"/>
    <property type="project" value="UniProtKB-UniRule"/>
</dbReference>
<organism evidence="14 15">
    <name type="scientific">Marinomonas mediterranea (strain ATCC 700492 / JCM 21426 / NBRC 103028 / MMB-1)</name>
    <dbReference type="NCBI Taxonomy" id="717774"/>
    <lineage>
        <taxon>Bacteria</taxon>
        <taxon>Pseudomonadati</taxon>
        <taxon>Pseudomonadota</taxon>
        <taxon>Gammaproteobacteria</taxon>
        <taxon>Oceanospirillales</taxon>
        <taxon>Oceanospirillaceae</taxon>
        <taxon>Marinomonas</taxon>
    </lineage>
</organism>
<keyword evidence="8 12" id="KW-0342">GTP-binding</keyword>
<dbReference type="SUPFAM" id="SSF102114">
    <property type="entry name" value="Radical SAM enzymes"/>
    <property type="match status" value="1"/>
</dbReference>
<evidence type="ECO:0000313" key="15">
    <source>
        <dbReference type="Proteomes" id="UP000001062"/>
    </source>
</evidence>
<dbReference type="SFLD" id="SFLDS00029">
    <property type="entry name" value="Radical_SAM"/>
    <property type="match status" value="1"/>
</dbReference>
<dbReference type="eggNOG" id="COG2896">
    <property type="taxonomic scope" value="Bacteria"/>
</dbReference>
<keyword evidence="4 12" id="KW-0479">Metal-binding</keyword>
<dbReference type="AlphaFoldDB" id="F2JUP9"/>
<comment type="function">
    <text evidence="12">Catalyzes the cyclization of GTP to (8S)-3',8-cyclo-7,8-dihydroguanosine 5'-triphosphate.</text>
</comment>
<dbReference type="EMBL" id="CP002583">
    <property type="protein sequence ID" value="ADZ90464.1"/>
    <property type="molecule type" value="Genomic_DNA"/>
</dbReference>
<dbReference type="HOGENOM" id="CLU_009273_0_1_6"/>
<comment type="cofactor">
    <cofactor evidence="12">
        <name>[4Fe-4S] cluster</name>
        <dbReference type="ChEBI" id="CHEBI:49883"/>
    </cofactor>
    <text evidence="12">Binds 2 [4Fe-4S] clusters. Binds 1 [4Fe-4S] cluster coordinated with 3 cysteines and an exchangeable S-adenosyl-L-methionine and 1 [4Fe-4S] cluster coordinated with 3 cysteines and the GTP-derived substrate.</text>
</comment>
<dbReference type="InterPro" id="IPR013483">
    <property type="entry name" value="MoaA"/>
</dbReference>
<dbReference type="GO" id="GO:0006777">
    <property type="term" value="P:Mo-molybdopterin cofactor biosynthetic process"/>
    <property type="evidence" value="ECO:0007669"/>
    <property type="project" value="UniProtKB-UniRule"/>
</dbReference>
<dbReference type="PANTHER" id="PTHR22960">
    <property type="entry name" value="MOLYBDOPTERIN COFACTOR SYNTHESIS PROTEIN A"/>
    <property type="match status" value="1"/>
</dbReference>
<dbReference type="PROSITE" id="PS01305">
    <property type="entry name" value="MOAA_NIFB_PQQE"/>
    <property type="match status" value="1"/>
</dbReference>
<feature type="binding site" evidence="12">
    <location>
        <position position="122"/>
    </location>
    <ligand>
        <name>S-adenosyl-L-methionine</name>
        <dbReference type="ChEBI" id="CHEBI:59789"/>
    </ligand>
</feature>
<dbReference type="Proteomes" id="UP000001062">
    <property type="component" value="Chromosome"/>
</dbReference>
<dbReference type="InterPro" id="IPR040064">
    <property type="entry name" value="MoaA-like"/>
</dbReference>
<feature type="binding site" evidence="12">
    <location>
        <position position="159"/>
    </location>
    <ligand>
        <name>GTP</name>
        <dbReference type="ChEBI" id="CHEBI:37565"/>
    </ligand>
</feature>
<feature type="binding site" evidence="12">
    <location>
        <position position="274"/>
    </location>
    <ligand>
        <name>[4Fe-4S] cluster</name>
        <dbReference type="ChEBI" id="CHEBI:49883"/>
        <label>2</label>
        <note>4Fe-4S-substrate</note>
    </ligand>
</feature>
<dbReference type="Pfam" id="PF06463">
    <property type="entry name" value="Mob_synth_C"/>
    <property type="match status" value="1"/>
</dbReference>
<dbReference type="InterPro" id="IPR058240">
    <property type="entry name" value="rSAM_sf"/>
</dbReference>
<dbReference type="NCBIfam" id="TIGR02666">
    <property type="entry name" value="moaA"/>
    <property type="match status" value="1"/>
</dbReference>
<feature type="binding site" evidence="12">
    <location>
        <position position="67"/>
    </location>
    <ligand>
        <name>GTP</name>
        <dbReference type="ChEBI" id="CHEBI:37565"/>
    </ligand>
</feature>
<dbReference type="GO" id="GO:0061799">
    <property type="term" value="F:cyclic pyranopterin monophosphate synthase activity"/>
    <property type="evidence" value="ECO:0007669"/>
    <property type="project" value="TreeGrafter"/>
</dbReference>
<comment type="pathway">
    <text evidence="12">Cofactor biosynthesis; molybdopterin biosynthesis.</text>
</comment>
<feature type="binding site" evidence="12">
    <location>
        <position position="29"/>
    </location>
    <ligand>
        <name>[4Fe-4S] cluster</name>
        <dbReference type="ChEBI" id="CHEBI:49883"/>
        <label>1</label>
        <note>4Fe-4S-S-AdoMet</note>
    </ligand>
</feature>
<dbReference type="InterPro" id="IPR050105">
    <property type="entry name" value="MoCo_biosynth_MoaA/MoaC"/>
</dbReference>
<evidence type="ECO:0000256" key="7">
    <source>
        <dbReference type="ARBA" id="ARBA00023014"/>
    </source>
</evidence>
<evidence type="ECO:0000313" key="14">
    <source>
        <dbReference type="EMBL" id="ADZ90464.1"/>
    </source>
</evidence>
<feature type="domain" description="Radical SAM core" evidence="13">
    <location>
        <begin position="9"/>
        <end position="233"/>
    </location>
</feature>
<evidence type="ECO:0000256" key="3">
    <source>
        <dbReference type="ARBA" id="ARBA00022691"/>
    </source>
</evidence>
<dbReference type="SFLD" id="SFLDG01383">
    <property type="entry name" value="cyclic_pyranopterin_phosphate"/>
    <property type="match status" value="1"/>
</dbReference>
<dbReference type="Pfam" id="PF04055">
    <property type="entry name" value="Radical_SAM"/>
    <property type="match status" value="1"/>
</dbReference>
<feature type="binding site" evidence="12">
    <location>
        <position position="32"/>
    </location>
    <ligand>
        <name>[4Fe-4S] cluster</name>
        <dbReference type="ChEBI" id="CHEBI:49883"/>
        <label>1</label>
        <note>4Fe-4S-S-AdoMet</note>
    </ligand>
</feature>
<dbReference type="GO" id="GO:0061798">
    <property type="term" value="F:GTP 3',8'-cyclase activity"/>
    <property type="evidence" value="ECO:0007669"/>
    <property type="project" value="UniProtKB-UniRule"/>
</dbReference>
<evidence type="ECO:0000259" key="13">
    <source>
        <dbReference type="PROSITE" id="PS51918"/>
    </source>
</evidence>
<evidence type="ECO:0000256" key="10">
    <source>
        <dbReference type="ARBA" id="ARBA00023239"/>
    </source>
</evidence>
<dbReference type="PANTHER" id="PTHR22960:SF0">
    <property type="entry name" value="MOLYBDENUM COFACTOR BIOSYNTHESIS PROTEIN 1"/>
    <property type="match status" value="1"/>
</dbReference>
<feature type="binding site" evidence="12">
    <location>
        <position position="71"/>
    </location>
    <ligand>
        <name>S-adenosyl-L-methionine</name>
        <dbReference type="ChEBI" id="CHEBI:59789"/>
    </ligand>
</feature>
<dbReference type="PROSITE" id="PS51918">
    <property type="entry name" value="RADICAL_SAM"/>
    <property type="match status" value="1"/>
</dbReference>
<evidence type="ECO:0000256" key="1">
    <source>
        <dbReference type="ARBA" id="ARBA00012167"/>
    </source>
</evidence>
<dbReference type="OrthoDB" id="9763993at2"/>
<keyword evidence="7 12" id="KW-0411">Iron-sulfur</keyword>
<dbReference type="InterPro" id="IPR000385">
    <property type="entry name" value="MoaA_NifB_PqqE_Fe-S-bd_CS"/>
</dbReference>
<dbReference type="STRING" id="717774.Marme_1191"/>
<keyword evidence="3 12" id="KW-0949">S-adenosyl-L-methionine</keyword>
<evidence type="ECO:0000256" key="12">
    <source>
        <dbReference type="HAMAP-Rule" id="MF_01225"/>
    </source>
</evidence>
<comment type="subunit">
    <text evidence="12">Monomer and homodimer.</text>
</comment>
<keyword evidence="15" id="KW-1185">Reference proteome</keyword>
<dbReference type="Gene3D" id="3.20.20.70">
    <property type="entry name" value="Aldolase class I"/>
    <property type="match status" value="1"/>
</dbReference>
<keyword evidence="9 12" id="KW-0501">Molybdenum cofactor biosynthesis</keyword>
<sequence length="331" mass="37401">MSNHTLIDPFGRSIDYLRISVTDKCDFRCTYCMDEDVTFLPRSHILTLEEIVTVAQTFVKMGSKKIRITGGEPLVRKNILWALEKIANTDGLEELTLTTNGSQLERMAGSLFNVGVSRINISLDTLSRTKFEALTRRDKFDQVVRGIDKATQLPFKRLKLNSVILKNHNDSEILDLADFALHRAMDISFIEEMPLGVISHHDRAAAYISSDDIYTQLSSRYTLEKSNLKTGGPSRYYDVDSFDNKIGLISPHSHNFCSTCNRVRLTAEGKLLLCLGNEHSMDLKPTLRDKNANIETLKASIHSALSLKPERHYFDLNEKPQILRFMSATGG</sequence>
<feature type="binding site" evidence="12">
    <location>
        <position position="193"/>
    </location>
    <ligand>
        <name>S-adenosyl-L-methionine</name>
        <dbReference type="ChEBI" id="CHEBI:59789"/>
    </ligand>
</feature>
<dbReference type="InterPro" id="IPR007197">
    <property type="entry name" value="rSAM"/>
</dbReference>
<accession>F2JUP9</accession>
<gene>
    <name evidence="12" type="primary">moaA</name>
    <name evidence="14" type="ordered locus">Marme_1191</name>
</gene>
<keyword evidence="2 12" id="KW-0004">4Fe-4S</keyword>
<dbReference type="GO" id="GO:0051539">
    <property type="term" value="F:4 iron, 4 sulfur cluster binding"/>
    <property type="evidence" value="ECO:0007669"/>
    <property type="project" value="UniProtKB-UniRule"/>
</dbReference>
<keyword evidence="6 12" id="KW-0408">Iron</keyword>
<dbReference type="GO" id="GO:1904047">
    <property type="term" value="F:S-adenosyl-L-methionine binding"/>
    <property type="evidence" value="ECO:0007669"/>
    <property type="project" value="UniProtKB-UniRule"/>
</dbReference>
<evidence type="ECO:0000256" key="8">
    <source>
        <dbReference type="ARBA" id="ARBA00023134"/>
    </source>
</evidence>
<reference evidence="14 15" key="1">
    <citation type="journal article" date="2012" name="Stand. Genomic Sci.">
        <title>Complete genome sequence of the melanogenic marine bacterium Marinomonas mediterranea type strain (MMB-1(T)).</title>
        <authorList>
            <person name="Lucas-Elio P."/>
            <person name="Goodwin L."/>
            <person name="Woyke T."/>
            <person name="Pitluck S."/>
            <person name="Nolan M."/>
            <person name="Kyrpides N.C."/>
            <person name="Detter J.C."/>
            <person name="Copeland A."/>
            <person name="Teshima H."/>
            <person name="Bruce D."/>
            <person name="Detter C."/>
            <person name="Tapia R."/>
            <person name="Han S."/>
            <person name="Land M.L."/>
            <person name="Ivanova N."/>
            <person name="Mikhailova N."/>
            <person name="Johnston A.W."/>
            <person name="Sanchez-Amat A."/>
        </authorList>
    </citation>
    <scope>NUCLEOTIDE SEQUENCE [LARGE SCALE GENOMIC DNA]</scope>
    <source>
        <strain evidence="15">ATCC 700492 / JCM 21426 / NBRC 103028 / MMB-1</strain>
    </source>
</reference>
<dbReference type="UniPathway" id="UPA00344"/>
<feature type="binding site" evidence="12">
    <location>
        <position position="31"/>
    </location>
    <ligand>
        <name>S-adenosyl-L-methionine</name>
        <dbReference type="ChEBI" id="CHEBI:59789"/>
    </ligand>
</feature>
<dbReference type="CDD" id="cd01335">
    <property type="entry name" value="Radical_SAM"/>
    <property type="match status" value="1"/>
</dbReference>
<feature type="binding site" evidence="12">
    <location>
        <position position="25"/>
    </location>
    <ligand>
        <name>[4Fe-4S] cluster</name>
        <dbReference type="ChEBI" id="CHEBI:49883"/>
        <label>1</label>
        <note>4Fe-4S-S-AdoMet</note>
    </ligand>
</feature>
<evidence type="ECO:0000256" key="4">
    <source>
        <dbReference type="ARBA" id="ARBA00022723"/>
    </source>
</evidence>
<dbReference type="InterPro" id="IPR010505">
    <property type="entry name" value="MoaA_twitch"/>
</dbReference>
<dbReference type="SFLD" id="SFLDG01067">
    <property type="entry name" value="SPASM/twitch_domain_containing"/>
    <property type="match status" value="1"/>
</dbReference>
<evidence type="ECO:0000256" key="11">
    <source>
        <dbReference type="ARBA" id="ARBA00048697"/>
    </source>
</evidence>
<dbReference type="CDD" id="cd21117">
    <property type="entry name" value="Twitch_MoaA"/>
    <property type="match status" value="1"/>
</dbReference>
<comment type="catalytic activity">
    <reaction evidence="11 12">
        <text>GTP + AH2 + S-adenosyl-L-methionine = (8S)-3',8-cyclo-7,8-dihydroguanosine 5'-triphosphate + 5'-deoxyadenosine + L-methionine + A + H(+)</text>
        <dbReference type="Rhea" id="RHEA:49576"/>
        <dbReference type="ChEBI" id="CHEBI:13193"/>
        <dbReference type="ChEBI" id="CHEBI:15378"/>
        <dbReference type="ChEBI" id="CHEBI:17319"/>
        <dbReference type="ChEBI" id="CHEBI:17499"/>
        <dbReference type="ChEBI" id="CHEBI:37565"/>
        <dbReference type="ChEBI" id="CHEBI:57844"/>
        <dbReference type="ChEBI" id="CHEBI:59789"/>
        <dbReference type="ChEBI" id="CHEBI:131766"/>
        <dbReference type="EC" id="4.1.99.22"/>
    </reaction>
</comment>
<feature type="binding site" evidence="12">
    <location>
        <position position="18"/>
    </location>
    <ligand>
        <name>GTP</name>
        <dbReference type="ChEBI" id="CHEBI:37565"/>
    </ligand>
</feature>
<comment type="similarity">
    <text evidence="12">Belongs to the radical SAM superfamily. MoaA family.</text>
</comment>
<keyword evidence="5 12" id="KW-0547">Nucleotide-binding</keyword>
<feature type="binding site" evidence="12">
    <location>
        <position position="257"/>
    </location>
    <ligand>
        <name>[4Fe-4S] cluster</name>
        <dbReference type="ChEBI" id="CHEBI:49883"/>
        <label>2</label>
        <note>4Fe-4S-substrate</note>
    </ligand>
</feature>
<dbReference type="HAMAP" id="MF_01225_B">
    <property type="entry name" value="MoaA_B"/>
    <property type="match status" value="1"/>
</dbReference>
<keyword evidence="10 12" id="KW-0456">Lyase</keyword>
<dbReference type="PATRIC" id="fig|717774.3.peg.1236"/>
<dbReference type="GO" id="GO:0046872">
    <property type="term" value="F:metal ion binding"/>
    <property type="evidence" value="ECO:0007669"/>
    <property type="project" value="UniProtKB-KW"/>
</dbReference>
<dbReference type="InterPro" id="IPR006638">
    <property type="entry name" value="Elp3/MiaA/NifB-like_rSAM"/>
</dbReference>
<dbReference type="KEGG" id="mme:Marme_1191"/>
<evidence type="ECO:0000256" key="9">
    <source>
        <dbReference type="ARBA" id="ARBA00023150"/>
    </source>
</evidence>